<evidence type="ECO:0000313" key="1">
    <source>
        <dbReference type="EMBL" id="OCL36523.1"/>
    </source>
</evidence>
<organism evidence="1 2">
    <name type="scientific">Tessaracoccus lapidicaptus</name>
    <dbReference type="NCBI Taxonomy" id="1427523"/>
    <lineage>
        <taxon>Bacteria</taxon>
        <taxon>Bacillati</taxon>
        <taxon>Actinomycetota</taxon>
        <taxon>Actinomycetes</taxon>
        <taxon>Propionibacteriales</taxon>
        <taxon>Propionibacteriaceae</taxon>
        <taxon>Tessaracoccus</taxon>
    </lineage>
</organism>
<dbReference type="AlphaFoldDB" id="A0A1C0AQG2"/>
<gene>
    <name evidence="1" type="ORF">BCR15_01245</name>
</gene>
<comment type="caution">
    <text evidence="1">The sequence shown here is derived from an EMBL/GenBank/DDBJ whole genome shotgun (WGS) entry which is preliminary data.</text>
</comment>
<evidence type="ECO:0000313" key="2">
    <source>
        <dbReference type="Proteomes" id="UP000093501"/>
    </source>
</evidence>
<dbReference type="Pfam" id="PF13822">
    <property type="entry name" value="ACC_epsilon"/>
    <property type="match status" value="1"/>
</dbReference>
<dbReference type="RefSeq" id="WP_068750846.1">
    <property type="nucleotide sequence ID" value="NZ_LR214441.1"/>
</dbReference>
<dbReference type="Proteomes" id="UP000093501">
    <property type="component" value="Unassembled WGS sequence"/>
</dbReference>
<protein>
    <submittedName>
        <fullName evidence="1">Uncharacterized protein</fullName>
    </submittedName>
</protein>
<dbReference type="InterPro" id="IPR032716">
    <property type="entry name" value="ACC_epsilon"/>
</dbReference>
<reference evidence="2" key="1">
    <citation type="submission" date="2016-07" db="EMBL/GenBank/DDBJ databases">
        <authorList>
            <person name="Florea S."/>
            <person name="Webb J.S."/>
            <person name="Jaromczyk J."/>
            <person name="Schardl C.L."/>
        </authorList>
    </citation>
    <scope>NUCLEOTIDE SEQUENCE [LARGE SCALE GENOMIC DNA]</scope>
    <source>
        <strain evidence="2">IPBSL-7</strain>
    </source>
</reference>
<dbReference type="EMBL" id="MBQD01000011">
    <property type="protein sequence ID" value="OCL36523.1"/>
    <property type="molecule type" value="Genomic_DNA"/>
</dbReference>
<keyword evidence="2" id="KW-1185">Reference proteome</keyword>
<sequence>MTEPISLNGPQLTEEELGALMAVLQASSRPDRLRSADDRPIAGGWTSYYRTVRTPLMSGRDAWRTYHRL</sequence>
<name>A0A1C0AQG2_9ACTN</name>
<dbReference type="GO" id="GO:0003989">
    <property type="term" value="F:acetyl-CoA carboxylase activity"/>
    <property type="evidence" value="ECO:0007669"/>
    <property type="project" value="InterPro"/>
</dbReference>
<proteinExistence type="predicted"/>
<accession>A0A1C0AQG2</accession>
<dbReference type="GO" id="GO:0004658">
    <property type="term" value="F:propionyl-CoA carboxylase activity"/>
    <property type="evidence" value="ECO:0007669"/>
    <property type="project" value="InterPro"/>
</dbReference>